<dbReference type="InterPro" id="IPR003034">
    <property type="entry name" value="SAP_dom"/>
</dbReference>
<keyword evidence="3" id="KW-0597">Phosphoprotein</keyword>
<dbReference type="InterPro" id="IPR045353">
    <property type="entry name" value="LAIKA"/>
</dbReference>
<gene>
    <name evidence="8" type="ORF">MHI_LOCUS256999</name>
</gene>
<dbReference type="SMART" id="SM01122">
    <property type="entry name" value="DBC1"/>
    <property type="match status" value="1"/>
</dbReference>
<evidence type="ECO:0000259" key="7">
    <source>
        <dbReference type="PROSITE" id="PS50800"/>
    </source>
</evidence>
<feature type="compositionally biased region" description="Basic and acidic residues" evidence="6">
    <location>
        <begin position="916"/>
        <end position="927"/>
    </location>
</feature>
<evidence type="ECO:0000256" key="4">
    <source>
        <dbReference type="ARBA" id="ARBA00023054"/>
    </source>
</evidence>
<feature type="region of interest" description="Disordered" evidence="6">
    <location>
        <begin position="836"/>
        <end position="928"/>
    </location>
</feature>
<dbReference type="EMBL" id="CAJDYZ010004872">
    <property type="protein sequence ID" value="CAD1472019.1"/>
    <property type="molecule type" value="Genomic_DNA"/>
</dbReference>
<dbReference type="GO" id="GO:0005737">
    <property type="term" value="C:cytoplasm"/>
    <property type="evidence" value="ECO:0007669"/>
    <property type="project" value="UniProtKB-SubCell"/>
</dbReference>
<dbReference type="Gene3D" id="1.10.720.30">
    <property type="entry name" value="SAP domain"/>
    <property type="match status" value="1"/>
</dbReference>
<organism evidence="8 9">
    <name type="scientific">Heterotrigona itama</name>
    <dbReference type="NCBI Taxonomy" id="395501"/>
    <lineage>
        <taxon>Eukaryota</taxon>
        <taxon>Metazoa</taxon>
        <taxon>Ecdysozoa</taxon>
        <taxon>Arthropoda</taxon>
        <taxon>Hexapoda</taxon>
        <taxon>Insecta</taxon>
        <taxon>Pterygota</taxon>
        <taxon>Neoptera</taxon>
        <taxon>Endopterygota</taxon>
        <taxon>Hymenoptera</taxon>
        <taxon>Apocrita</taxon>
        <taxon>Aculeata</taxon>
        <taxon>Apoidea</taxon>
        <taxon>Anthophila</taxon>
        <taxon>Apidae</taxon>
        <taxon>Heterotrigona</taxon>
    </lineage>
</organism>
<feature type="domain" description="SAP" evidence="7">
    <location>
        <begin position="666"/>
        <end position="700"/>
    </location>
</feature>
<dbReference type="GO" id="GO:0006355">
    <property type="term" value="P:regulation of DNA-templated transcription"/>
    <property type="evidence" value="ECO:0007669"/>
    <property type="project" value="InterPro"/>
</dbReference>
<feature type="region of interest" description="Disordered" evidence="6">
    <location>
        <begin position="976"/>
        <end position="1000"/>
    </location>
</feature>
<evidence type="ECO:0000256" key="2">
    <source>
        <dbReference type="ARBA" id="ARBA00022490"/>
    </source>
</evidence>
<feature type="compositionally biased region" description="Basic and acidic residues" evidence="6">
    <location>
        <begin position="237"/>
        <end position="274"/>
    </location>
</feature>
<feature type="coiled-coil region" evidence="5">
    <location>
        <begin position="1063"/>
        <end position="1132"/>
    </location>
</feature>
<dbReference type="AlphaFoldDB" id="A0A6V7H097"/>
<evidence type="ECO:0000256" key="6">
    <source>
        <dbReference type="SAM" id="MobiDB-lite"/>
    </source>
</evidence>
<dbReference type="Pfam" id="PF19256">
    <property type="entry name" value="LAIKA"/>
    <property type="match status" value="1"/>
</dbReference>
<dbReference type="SUPFAM" id="SSF68906">
    <property type="entry name" value="SAP domain"/>
    <property type="match status" value="1"/>
</dbReference>
<dbReference type="SMART" id="SM00513">
    <property type="entry name" value="SAP"/>
    <property type="match status" value="1"/>
</dbReference>
<comment type="caution">
    <text evidence="8">The sequence shown here is derived from an EMBL/GenBank/DDBJ whole genome shotgun (WGS) entry which is preliminary data.</text>
</comment>
<reference evidence="8" key="1">
    <citation type="submission" date="2020-07" db="EMBL/GenBank/DDBJ databases">
        <authorList>
            <person name="Nazaruddin N."/>
        </authorList>
    </citation>
    <scope>NUCLEOTIDE SEQUENCE</scope>
</reference>
<dbReference type="Pfam" id="PF14443">
    <property type="entry name" value="DBC1"/>
    <property type="match status" value="2"/>
</dbReference>
<dbReference type="Pfam" id="PF14444">
    <property type="entry name" value="S1-like"/>
    <property type="match status" value="1"/>
</dbReference>
<feature type="compositionally biased region" description="Low complexity" evidence="6">
    <location>
        <begin position="173"/>
        <end position="199"/>
    </location>
</feature>
<feature type="region of interest" description="Disordered" evidence="6">
    <location>
        <begin position="170"/>
        <end position="291"/>
    </location>
</feature>
<dbReference type="OrthoDB" id="21006at2759"/>
<dbReference type="Pfam" id="PF02037">
    <property type="entry name" value="SAP"/>
    <property type="match status" value="1"/>
</dbReference>
<evidence type="ECO:0000313" key="8">
    <source>
        <dbReference type="EMBL" id="CAD1472019.1"/>
    </source>
</evidence>
<keyword evidence="2" id="KW-0963">Cytoplasm</keyword>
<dbReference type="Proteomes" id="UP000752696">
    <property type="component" value="Unassembled WGS sequence"/>
</dbReference>
<evidence type="ECO:0000256" key="3">
    <source>
        <dbReference type="ARBA" id="ARBA00022553"/>
    </source>
</evidence>
<protein>
    <recommendedName>
        <fullName evidence="7">SAP domain-containing protein</fullName>
    </recommendedName>
</protein>
<feature type="compositionally biased region" description="Basic and acidic residues" evidence="6">
    <location>
        <begin position="979"/>
        <end position="1000"/>
    </location>
</feature>
<accession>A0A6V7H097</accession>
<dbReference type="GO" id="GO:0005634">
    <property type="term" value="C:nucleus"/>
    <property type="evidence" value="ECO:0007669"/>
    <property type="project" value="TreeGrafter"/>
</dbReference>
<dbReference type="InterPro" id="IPR025954">
    <property type="entry name" value="DBC1/CARP1_inactive_NUDIX"/>
</dbReference>
<feature type="compositionally biased region" description="Basic and acidic residues" evidence="6">
    <location>
        <begin position="836"/>
        <end position="899"/>
    </location>
</feature>
<evidence type="ECO:0000313" key="9">
    <source>
        <dbReference type="Proteomes" id="UP000752696"/>
    </source>
</evidence>
<feature type="region of interest" description="Disordered" evidence="6">
    <location>
        <begin position="704"/>
        <end position="735"/>
    </location>
</feature>
<proteinExistence type="predicted"/>
<feature type="non-terminal residue" evidence="8">
    <location>
        <position position="1"/>
    </location>
</feature>
<dbReference type="PANTHER" id="PTHR14304:SF11">
    <property type="entry name" value="SAP DOMAIN-CONTAINING PROTEIN"/>
    <property type="match status" value="1"/>
</dbReference>
<evidence type="ECO:0000256" key="5">
    <source>
        <dbReference type="SAM" id="Coils"/>
    </source>
</evidence>
<sequence>QGIQNIQQQMLGQAMGSIGGQPMVQYQQQTQQVYQQSLGLQQPNITMASMATLGSNLPSGIAGQLYPQVATVSYPPPRALNTNAFQPSVAGVPQQVQQNVPSSSTKQRVFTGTVTQVYDNFGFVDEDVFFQTNACVKGSNPVVGDRVLVEASYNPSMPFKWSATRIQVLPMGNNNNNTNTQQNNQATRQQQQQSQPQQNRTSGTYNAVPPPAENANNRFTTSATNTNTASNRNKVGRVRERSPRERKNEEEEIERKRRREERIREREKKEERSPSRTRRSKSPRPRRRTRVVPRYMVQIPKIALDLPEADVLEIRRRYQNMYIPSDFFSTNFRWVDAFPPHMPFALNKPCSFHVMHKDVDPCTENSAVLEPSDADYLFSAKVMLISMPAMEEIYKRCCGVSEDRDPDRDYVHPTRLINFLVGLRGKNETMAIGGPWSPSLDGPNPEKDPSVLIRTAVRTCKALTGIDLSSCTQWYGSSNIDIPFYFYCYLKWNLKHFIERATHEIKCYSLKKDPAGVPSLKESNFYASSELITKIVAQSLQRRYRFLELYYRRAETTHKSGRVVPSRVETVILFLPDVWSCVPTKLEWDGLQLSYKKQLERKLLRAASSPDDLDAANDTDEAAIADQKALPTSSHITFTFFIHYNRATVFPLLNWIFNIGCTYSLILSSSVNELRQELAARNLNCKGLKSQLLARLMKAIASEQAKEEGRQGDIEENEKDISPPPKEEEDKKFKDIKDHDEDRRKLCERERSTLEKRYTLPESSHIIVHPSRMAKSGKFDCTVMSLSVLLDYRPEDTKEHSFEVSLFAELFNEMLMRDFGFRIYRALCNLPEKLKEKDEDKKKDKKDDKRDEKKDDKRKDDDKRCNRKDEKRREGSKDKKDEKDAKSKTDDRDREKEKNDDDDDDEEDESDDDDSIKDGRRDKEKDGRKRKIKLYTHDPYLLLSFVYFDQTHCGYIFDKDIEELIYTLGLNLSRAQVHRSREDDMKEEKKDEKESDKADSIRVENDEEILRSLALGNKKLLPVFVGSGPPSKRARREDALAEQSEESIVSEGFVMYKGSLLDVEKLVSQLKRSEKARLDTEERLMELQHELCVVNERSTKQTNNIKALSEDLKIYKDKLRNTDEKLRKVSSECHTYLTAVKNMYHIAAKMMQADTKKVEIVEIQDEKVSEVNGSEVETKFKTDTRWGDNKVLIKKEFVETDKDKKCDNKVSIKKEITETDKEKK</sequence>
<dbReference type="InterPro" id="IPR036361">
    <property type="entry name" value="SAP_dom_sf"/>
</dbReference>
<dbReference type="InterPro" id="IPR025224">
    <property type="entry name" value="CCAR1/CCAR2"/>
</dbReference>
<feature type="compositionally biased region" description="Low complexity" evidence="6">
    <location>
        <begin position="213"/>
        <end position="233"/>
    </location>
</feature>
<dbReference type="PANTHER" id="PTHR14304">
    <property type="entry name" value="CELL DIVISION CYCLE AND APOPTOSIS REGULATOR PROTEIN"/>
    <property type="match status" value="1"/>
</dbReference>
<comment type="subcellular location">
    <subcellularLocation>
        <location evidence="1">Cytoplasm</location>
    </subcellularLocation>
</comment>
<keyword evidence="9" id="KW-1185">Reference proteome</keyword>
<name>A0A6V7H097_9HYME</name>
<dbReference type="PROSITE" id="PS50800">
    <property type="entry name" value="SAP"/>
    <property type="match status" value="1"/>
</dbReference>
<evidence type="ECO:0000256" key="1">
    <source>
        <dbReference type="ARBA" id="ARBA00004496"/>
    </source>
</evidence>
<dbReference type="InterPro" id="IPR025223">
    <property type="entry name" value="S1-like_RNA-bd_dom"/>
</dbReference>
<feature type="compositionally biased region" description="Acidic residues" evidence="6">
    <location>
        <begin position="900"/>
        <end position="915"/>
    </location>
</feature>
<keyword evidence="4 5" id="KW-0175">Coiled coil</keyword>
<feature type="compositionally biased region" description="Basic residues" evidence="6">
    <location>
        <begin position="275"/>
        <end position="291"/>
    </location>
</feature>